<dbReference type="InterPro" id="IPR050426">
    <property type="entry name" value="Glycosyltransferase_28"/>
</dbReference>
<protein>
    <recommendedName>
        <fullName evidence="1">Glycosyltransferase family 28 N-terminal domain-containing protein</fullName>
    </recommendedName>
</protein>
<dbReference type="GO" id="GO:0005975">
    <property type="term" value="P:carbohydrate metabolic process"/>
    <property type="evidence" value="ECO:0007669"/>
    <property type="project" value="InterPro"/>
</dbReference>
<dbReference type="InterPro" id="IPR004276">
    <property type="entry name" value="GlycoTrans_28_N"/>
</dbReference>
<dbReference type="EMBL" id="LJCR01003331">
    <property type="protein sequence ID" value="KPV47685.1"/>
    <property type="molecule type" value="Genomic_DNA"/>
</dbReference>
<dbReference type="SUPFAM" id="SSF53756">
    <property type="entry name" value="UDP-Glycosyltransferase/glycogen phosphorylase"/>
    <property type="match status" value="1"/>
</dbReference>
<dbReference type="GO" id="GO:0016758">
    <property type="term" value="F:hexosyltransferase activity"/>
    <property type="evidence" value="ECO:0007669"/>
    <property type="project" value="InterPro"/>
</dbReference>
<dbReference type="PANTHER" id="PTHR48050:SF13">
    <property type="entry name" value="STEROL 3-BETA-GLUCOSYLTRANSFERASE UGT80A2"/>
    <property type="match status" value="1"/>
</dbReference>
<keyword evidence="3" id="KW-1185">Reference proteome</keyword>
<name>A0A0N8PQP3_9CHLR</name>
<evidence type="ECO:0000313" key="3">
    <source>
        <dbReference type="Proteomes" id="UP000050509"/>
    </source>
</evidence>
<reference evidence="2 3" key="1">
    <citation type="submission" date="2015-09" db="EMBL/GenBank/DDBJ databases">
        <title>Draft genome sequence of Kouleothrix aurantiaca JCM 19913.</title>
        <authorList>
            <person name="Hemp J."/>
        </authorList>
    </citation>
    <scope>NUCLEOTIDE SEQUENCE [LARGE SCALE GENOMIC DNA]</scope>
    <source>
        <strain evidence="2 3">COM-B</strain>
    </source>
</reference>
<dbReference type="Proteomes" id="UP000050509">
    <property type="component" value="Unassembled WGS sequence"/>
</dbReference>
<proteinExistence type="predicted"/>
<evidence type="ECO:0000259" key="1">
    <source>
        <dbReference type="Pfam" id="PF03033"/>
    </source>
</evidence>
<dbReference type="AlphaFoldDB" id="A0A0N8PQP3"/>
<dbReference type="Pfam" id="PF03033">
    <property type="entry name" value="Glyco_transf_28"/>
    <property type="match status" value="1"/>
</dbReference>
<dbReference type="Gene3D" id="3.40.50.2000">
    <property type="entry name" value="Glycogen Phosphorylase B"/>
    <property type="match status" value="1"/>
</dbReference>
<organism evidence="2 3">
    <name type="scientific">Kouleothrix aurantiaca</name>
    <dbReference type="NCBI Taxonomy" id="186479"/>
    <lineage>
        <taxon>Bacteria</taxon>
        <taxon>Bacillati</taxon>
        <taxon>Chloroflexota</taxon>
        <taxon>Chloroflexia</taxon>
        <taxon>Chloroflexales</taxon>
        <taxon>Roseiflexineae</taxon>
        <taxon>Roseiflexaceae</taxon>
        <taxon>Kouleothrix</taxon>
    </lineage>
</organism>
<gene>
    <name evidence="2" type="ORF">SE17_42090</name>
</gene>
<comment type="caution">
    <text evidence="2">The sequence shown here is derived from an EMBL/GenBank/DDBJ whole genome shotgun (WGS) entry which is preliminary data.</text>
</comment>
<dbReference type="GO" id="GO:1901137">
    <property type="term" value="P:carbohydrate derivative biosynthetic process"/>
    <property type="evidence" value="ECO:0007669"/>
    <property type="project" value="UniProtKB-ARBA"/>
</dbReference>
<accession>A0A0N8PQP3</accession>
<evidence type="ECO:0000313" key="2">
    <source>
        <dbReference type="EMBL" id="KPV47685.1"/>
    </source>
</evidence>
<sequence>MRNISILALGSRGDVQPFAALGTALQARGYNVNLAAAADYRALAEDAGMPFAPVGGFIRELMDFELVYQALDASRHALPIGFARRFLEHVGPLVRQIVADCWAAAQGCDALVVSSLGCFPGAGIAERLGVPLILAHMHPSSATREWPDVSFPALPAWLPMHGAYNR</sequence>
<dbReference type="PANTHER" id="PTHR48050">
    <property type="entry name" value="STEROL 3-BETA-GLUCOSYLTRANSFERASE"/>
    <property type="match status" value="1"/>
</dbReference>
<feature type="domain" description="Glycosyltransferase family 28 N-terminal" evidence="1">
    <location>
        <begin position="5"/>
        <end position="65"/>
    </location>
</feature>
<feature type="non-terminal residue" evidence="2">
    <location>
        <position position="166"/>
    </location>
</feature>